<dbReference type="InterPro" id="IPR010982">
    <property type="entry name" value="Lambda_DNA-bd_dom_sf"/>
</dbReference>
<keyword evidence="2" id="KW-0238">DNA-binding</keyword>
<proteinExistence type="predicted"/>
<dbReference type="InterPro" id="IPR046335">
    <property type="entry name" value="LacI/GalR-like_sensor"/>
</dbReference>
<dbReference type="SMART" id="SM00354">
    <property type="entry name" value="HTH_LACI"/>
    <property type="match status" value="1"/>
</dbReference>
<dbReference type="PANTHER" id="PTHR30146">
    <property type="entry name" value="LACI-RELATED TRANSCRIPTIONAL REPRESSOR"/>
    <property type="match status" value="1"/>
</dbReference>
<dbReference type="EMBL" id="JGYS01000008">
    <property type="protein sequence ID" value="KFI54502.1"/>
    <property type="molecule type" value="Genomic_DNA"/>
</dbReference>
<dbReference type="Pfam" id="PF00356">
    <property type="entry name" value="LacI"/>
    <property type="match status" value="1"/>
</dbReference>
<protein>
    <submittedName>
        <fullName evidence="5">Regulatory protein, LacI</fullName>
    </submittedName>
</protein>
<organism evidence="5 6">
    <name type="scientific">Bifidobacterium callitrichos DSM 23973</name>
    <dbReference type="NCBI Taxonomy" id="1437609"/>
    <lineage>
        <taxon>Bacteria</taxon>
        <taxon>Bacillati</taxon>
        <taxon>Actinomycetota</taxon>
        <taxon>Actinomycetes</taxon>
        <taxon>Bifidobacteriales</taxon>
        <taxon>Bifidobacteriaceae</taxon>
        <taxon>Bifidobacterium</taxon>
    </lineage>
</organism>
<feature type="domain" description="HTH lacI-type" evidence="4">
    <location>
        <begin position="2"/>
        <end position="56"/>
    </location>
</feature>
<dbReference type="SUPFAM" id="SSF53822">
    <property type="entry name" value="Periplasmic binding protein-like I"/>
    <property type="match status" value="1"/>
</dbReference>
<dbReference type="GO" id="GO:0003700">
    <property type="term" value="F:DNA-binding transcription factor activity"/>
    <property type="evidence" value="ECO:0007669"/>
    <property type="project" value="TreeGrafter"/>
</dbReference>
<evidence type="ECO:0000256" key="1">
    <source>
        <dbReference type="ARBA" id="ARBA00023015"/>
    </source>
</evidence>
<reference evidence="5 6" key="1">
    <citation type="submission" date="2014-03" db="EMBL/GenBank/DDBJ databases">
        <title>Genomics of Bifidobacteria.</title>
        <authorList>
            <person name="Ventura M."/>
            <person name="Milani C."/>
            <person name="Lugli G.A."/>
        </authorList>
    </citation>
    <scope>NUCLEOTIDE SEQUENCE [LARGE SCALE GENOMIC DNA]</scope>
    <source>
        <strain evidence="5 6">DSM 23973</strain>
    </source>
</reference>
<evidence type="ECO:0000256" key="3">
    <source>
        <dbReference type="ARBA" id="ARBA00023163"/>
    </source>
</evidence>
<name>A0A087A6V2_9BIFI</name>
<gene>
    <name evidence="5" type="ORF">BCAL_1438</name>
</gene>
<sequence>MVTAKDVAKRAGVSQATVSYVMSGSRPISEATKQRVRKAMRELNYVPNVNARSLAGGKTGVIGVVVRMDEDTDMAELRPFLVVIMREARAQGYNVMLIPADEGVDGLDRMVRQRMVDGIIVFDIEWHDNRLERIAEMDIPTVLFGSPEDSHGLACVDVDYRRIAQLAVNNLAEQGAERIVVIGDYGRDATRYPFSKFFAGEAHAVAAVLGMACTVFVPPQDGWRGIWALKDEVVDLSRVHGGVAVRTPRALNYLLQLCADLGIVPGRDLYIVAVYTDDYARSLPRPVSNVDPVPGEMARKAVDGIFAQLRGERISDQLLLPHVTMR</sequence>
<comment type="caution">
    <text evidence="5">The sequence shown here is derived from an EMBL/GenBank/DDBJ whole genome shotgun (WGS) entry which is preliminary data.</text>
</comment>
<dbReference type="InterPro" id="IPR000843">
    <property type="entry name" value="HTH_LacI"/>
</dbReference>
<dbReference type="SUPFAM" id="SSF47413">
    <property type="entry name" value="lambda repressor-like DNA-binding domains"/>
    <property type="match status" value="1"/>
</dbReference>
<dbReference type="RefSeq" id="WP_043165564.1">
    <property type="nucleotide sequence ID" value="NZ_JDUV01000007.1"/>
</dbReference>
<dbReference type="Proteomes" id="UP000029072">
    <property type="component" value="Unassembled WGS sequence"/>
</dbReference>
<evidence type="ECO:0000313" key="5">
    <source>
        <dbReference type="EMBL" id="KFI54502.1"/>
    </source>
</evidence>
<dbReference type="AlphaFoldDB" id="A0A087A6V2"/>
<evidence type="ECO:0000313" key="6">
    <source>
        <dbReference type="Proteomes" id="UP000029072"/>
    </source>
</evidence>
<dbReference type="eggNOG" id="COG1609">
    <property type="taxonomic scope" value="Bacteria"/>
</dbReference>
<dbReference type="GO" id="GO:0000976">
    <property type="term" value="F:transcription cis-regulatory region binding"/>
    <property type="evidence" value="ECO:0007669"/>
    <property type="project" value="TreeGrafter"/>
</dbReference>
<dbReference type="CDD" id="cd01392">
    <property type="entry name" value="HTH_LacI"/>
    <property type="match status" value="1"/>
</dbReference>
<dbReference type="Pfam" id="PF13377">
    <property type="entry name" value="Peripla_BP_3"/>
    <property type="match status" value="1"/>
</dbReference>
<dbReference type="InterPro" id="IPR028082">
    <property type="entry name" value="Peripla_BP_I"/>
</dbReference>
<dbReference type="Gene3D" id="1.10.260.40">
    <property type="entry name" value="lambda repressor-like DNA-binding domains"/>
    <property type="match status" value="1"/>
</dbReference>
<keyword evidence="1" id="KW-0805">Transcription regulation</keyword>
<evidence type="ECO:0000256" key="2">
    <source>
        <dbReference type="ARBA" id="ARBA00023125"/>
    </source>
</evidence>
<dbReference type="PANTHER" id="PTHR30146:SF153">
    <property type="entry name" value="LACTOSE OPERON REPRESSOR"/>
    <property type="match status" value="1"/>
</dbReference>
<dbReference type="OrthoDB" id="252678at2"/>
<dbReference type="PROSITE" id="PS50932">
    <property type="entry name" value="HTH_LACI_2"/>
    <property type="match status" value="1"/>
</dbReference>
<dbReference type="Gene3D" id="3.40.50.2300">
    <property type="match status" value="2"/>
</dbReference>
<evidence type="ECO:0000259" key="4">
    <source>
        <dbReference type="PROSITE" id="PS50932"/>
    </source>
</evidence>
<keyword evidence="3" id="KW-0804">Transcription</keyword>
<dbReference type="STRING" id="1437609.BCAL_1438"/>
<accession>A0A087A6V2</accession>